<dbReference type="InterPro" id="IPR029058">
    <property type="entry name" value="AB_hydrolase_fold"/>
</dbReference>
<evidence type="ECO:0000313" key="2">
    <source>
        <dbReference type="Proteomes" id="UP000549113"/>
    </source>
</evidence>
<dbReference type="AlphaFoldDB" id="A0AA40SRT5"/>
<name>A0AA40SRT5_9MICO</name>
<sequence>MPKHELMVDVSEAVASDQQLSVAVTIQIPDVIGHDPVVCFAFPGGGYSRRYFSFDMPGHGGGGQAGHHTSKGWVFVAVDHLGTGGGTRVEDMSTVTWQQLVDANDAAVAYVLDRLGSGSLVPGLRAIQAPRTLGLAQSMGGALLILHQGQKHRFDAVAVLGWSASHSVSWLPPGTPRAAARYFPRGSDVGAMTRELHTTAMPEMARDADGLPATASGFHYDDVPRDIVIADLTEYPTRRGELPEWATDVVPPSSMTMMSPGAVAPEAAMIRVPVFVGVGERDVTPDPRSEPRAYLQSCDVTVHICPRMGHMHNFAGTRKSFWQRIHNWAEAVLARPADDDEQICAEPNGAGEKARSIR</sequence>
<proteinExistence type="predicted"/>
<keyword evidence="2" id="KW-1185">Reference proteome</keyword>
<dbReference type="RefSeq" id="WP_183500769.1">
    <property type="nucleotide sequence ID" value="NZ_BAABCO010000003.1"/>
</dbReference>
<evidence type="ECO:0008006" key="3">
    <source>
        <dbReference type="Google" id="ProtNLM"/>
    </source>
</evidence>
<dbReference type="EMBL" id="JACIFH010000001">
    <property type="protein sequence ID" value="MBB4141276.1"/>
    <property type="molecule type" value="Genomic_DNA"/>
</dbReference>
<dbReference type="SUPFAM" id="SSF53474">
    <property type="entry name" value="alpha/beta-Hydrolases"/>
    <property type="match status" value="1"/>
</dbReference>
<accession>A0AA40SRT5</accession>
<gene>
    <name evidence="1" type="ORF">BKA10_003070</name>
</gene>
<dbReference type="Proteomes" id="UP000549113">
    <property type="component" value="Unassembled WGS sequence"/>
</dbReference>
<dbReference type="Gene3D" id="3.40.50.1820">
    <property type="entry name" value="alpha/beta hydrolase"/>
    <property type="match status" value="1"/>
</dbReference>
<organism evidence="1 2">
    <name type="scientific">Microbacterium invictum</name>
    <dbReference type="NCBI Taxonomy" id="515415"/>
    <lineage>
        <taxon>Bacteria</taxon>
        <taxon>Bacillati</taxon>
        <taxon>Actinomycetota</taxon>
        <taxon>Actinomycetes</taxon>
        <taxon>Micrococcales</taxon>
        <taxon>Microbacteriaceae</taxon>
        <taxon>Microbacterium</taxon>
    </lineage>
</organism>
<reference evidence="1 2" key="1">
    <citation type="submission" date="2020-08" db="EMBL/GenBank/DDBJ databases">
        <title>Sequencing the genomes of 1000 actinobacteria strains.</title>
        <authorList>
            <person name="Klenk H.-P."/>
        </authorList>
    </citation>
    <scope>NUCLEOTIDE SEQUENCE [LARGE SCALE GENOMIC DNA]</scope>
    <source>
        <strain evidence="1 2">DSM 19600</strain>
    </source>
</reference>
<comment type="caution">
    <text evidence="1">The sequence shown here is derived from an EMBL/GenBank/DDBJ whole genome shotgun (WGS) entry which is preliminary data.</text>
</comment>
<evidence type="ECO:0000313" key="1">
    <source>
        <dbReference type="EMBL" id="MBB4141276.1"/>
    </source>
</evidence>
<protein>
    <recommendedName>
        <fullName evidence="3">Alpha/beta hydrolase</fullName>
    </recommendedName>
</protein>